<dbReference type="AlphaFoldDB" id="A0A915DJG2"/>
<feature type="compositionally biased region" description="Basic and acidic residues" evidence="1">
    <location>
        <begin position="56"/>
        <end position="65"/>
    </location>
</feature>
<reference evidence="3" key="1">
    <citation type="submission" date="2022-11" db="UniProtKB">
        <authorList>
            <consortium name="WormBaseParasite"/>
        </authorList>
    </citation>
    <scope>IDENTIFICATION</scope>
</reference>
<evidence type="ECO:0000313" key="2">
    <source>
        <dbReference type="Proteomes" id="UP000887574"/>
    </source>
</evidence>
<keyword evidence="2" id="KW-1185">Reference proteome</keyword>
<protein>
    <submittedName>
        <fullName evidence="3">Uncharacterized protein</fullName>
    </submittedName>
</protein>
<evidence type="ECO:0000256" key="1">
    <source>
        <dbReference type="SAM" id="MobiDB-lite"/>
    </source>
</evidence>
<organism evidence="2 3">
    <name type="scientific">Ditylenchus dipsaci</name>
    <dbReference type="NCBI Taxonomy" id="166011"/>
    <lineage>
        <taxon>Eukaryota</taxon>
        <taxon>Metazoa</taxon>
        <taxon>Ecdysozoa</taxon>
        <taxon>Nematoda</taxon>
        <taxon>Chromadorea</taxon>
        <taxon>Rhabditida</taxon>
        <taxon>Tylenchina</taxon>
        <taxon>Tylenchomorpha</taxon>
        <taxon>Sphaerularioidea</taxon>
        <taxon>Anguinidae</taxon>
        <taxon>Anguininae</taxon>
        <taxon>Ditylenchus</taxon>
    </lineage>
</organism>
<name>A0A915DJG2_9BILA</name>
<dbReference type="WBParaSite" id="jg20109">
    <property type="protein sequence ID" value="jg20109"/>
    <property type="gene ID" value="jg20109"/>
</dbReference>
<sequence>MVKRKTRNHKESSSAVNYRESSSDSDDVRSEDVLEWEDEEEASNHPVEPAASSSDSIERVLRQRDGVPGAVGSPTTWYNIQDKSDPMRELKVWTHLT</sequence>
<proteinExistence type="predicted"/>
<accession>A0A915DJG2</accession>
<feature type="region of interest" description="Disordered" evidence="1">
    <location>
        <begin position="1"/>
        <end position="78"/>
    </location>
</feature>
<evidence type="ECO:0000313" key="3">
    <source>
        <dbReference type="WBParaSite" id="jg20109"/>
    </source>
</evidence>
<dbReference type="Proteomes" id="UP000887574">
    <property type="component" value="Unplaced"/>
</dbReference>